<reference evidence="1 2" key="1">
    <citation type="submission" date="2023-05" db="EMBL/GenBank/DDBJ databases">
        <title>Lithophilousrod everest ZFBP1038 complete genpme.</title>
        <authorList>
            <person name="Tian M."/>
        </authorList>
    </citation>
    <scope>NUCLEOTIDE SEQUENCE [LARGE SCALE GENOMIC DNA]</scope>
    <source>
        <strain evidence="1 2">ZFBP1038</strain>
    </source>
</reference>
<dbReference type="SUPFAM" id="SSF53474">
    <property type="entry name" value="alpha/beta-Hydrolases"/>
    <property type="match status" value="1"/>
</dbReference>
<accession>A0ABY8QUD3</accession>
<dbReference type="Proteomes" id="UP001209083">
    <property type="component" value="Chromosome"/>
</dbReference>
<dbReference type="RefSeq" id="WP_349638639.1">
    <property type="nucleotide sequence ID" value="NZ_CP090958.1"/>
</dbReference>
<evidence type="ECO:0000313" key="1">
    <source>
        <dbReference type="EMBL" id="WGW11846.1"/>
    </source>
</evidence>
<dbReference type="EMBL" id="CP090958">
    <property type="protein sequence ID" value="WGW11846.1"/>
    <property type="molecule type" value="Genomic_DNA"/>
</dbReference>
<evidence type="ECO:0000313" key="2">
    <source>
        <dbReference type="Proteomes" id="UP001209083"/>
    </source>
</evidence>
<gene>
    <name evidence="1" type="ORF">LWF01_17420</name>
</gene>
<dbReference type="Gene3D" id="3.40.50.1820">
    <property type="entry name" value="alpha/beta hydrolase"/>
    <property type="match status" value="1"/>
</dbReference>
<proteinExistence type="predicted"/>
<keyword evidence="2" id="KW-1185">Reference proteome</keyword>
<dbReference type="InterPro" id="IPR029058">
    <property type="entry name" value="AB_hydrolase_fold"/>
</dbReference>
<name>A0ABY8QUD3_9MICO</name>
<sequence length="231" mass="25362">MPETGRSGMKYLEYGAAWILDYVYIAFWQVHGFLFPASSEELTRGTDHTAAPVVLIPGVYETWQFMRPVADRLHELGHPIFVVESLGYNRGTIPAMAELTAGFLLERDLRNVVIVAHSKGGLIGKRVMSSSAQADRVSSMIAINTPFSGSVYARFAPGQSIRAFSPHNAILLKLAENLEVNERITSIYSSFDPHIPGGSFLQSATNVELDTMGHLKIIGDARLLDAIEQAL</sequence>
<organism evidence="1 2">
    <name type="scientific">Saxibacter everestensis</name>
    <dbReference type="NCBI Taxonomy" id="2909229"/>
    <lineage>
        <taxon>Bacteria</taxon>
        <taxon>Bacillati</taxon>
        <taxon>Actinomycetota</taxon>
        <taxon>Actinomycetes</taxon>
        <taxon>Micrococcales</taxon>
        <taxon>Brevibacteriaceae</taxon>
        <taxon>Saxibacter</taxon>
    </lineage>
</organism>
<protein>
    <submittedName>
        <fullName evidence="1">Alpha/beta hydrolase</fullName>
    </submittedName>
</protein>
<keyword evidence="1" id="KW-0378">Hydrolase</keyword>
<dbReference type="GO" id="GO:0016787">
    <property type="term" value="F:hydrolase activity"/>
    <property type="evidence" value="ECO:0007669"/>
    <property type="project" value="UniProtKB-KW"/>
</dbReference>